<dbReference type="AlphaFoldDB" id="A0A1X7HI33"/>
<organism evidence="1 2">
    <name type="scientific">Paenibacillus uliginis N3/975</name>
    <dbReference type="NCBI Taxonomy" id="1313296"/>
    <lineage>
        <taxon>Bacteria</taxon>
        <taxon>Bacillati</taxon>
        <taxon>Bacillota</taxon>
        <taxon>Bacilli</taxon>
        <taxon>Bacillales</taxon>
        <taxon>Paenibacillaceae</taxon>
        <taxon>Paenibacillus</taxon>
    </lineage>
</organism>
<protein>
    <submittedName>
        <fullName evidence="1">Uncharacterized protein</fullName>
    </submittedName>
</protein>
<evidence type="ECO:0000313" key="2">
    <source>
        <dbReference type="Proteomes" id="UP000192940"/>
    </source>
</evidence>
<gene>
    <name evidence="1" type="ORF">SAMN05661091_3595</name>
</gene>
<proteinExistence type="predicted"/>
<dbReference type="RefSeq" id="WP_208914426.1">
    <property type="nucleotide sequence ID" value="NZ_LT840184.1"/>
</dbReference>
<keyword evidence="2" id="KW-1185">Reference proteome</keyword>
<sequence>MMPLRCIIVLVELIHGKKERTGIPPVLFDGKDLFLETAVKLNRQGKTTKLGSPCLECDCM</sequence>
<dbReference type="STRING" id="1313296.SAMN05661091_3595"/>
<dbReference type="Proteomes" id="UP000192940">
    <property type="component" value="Chromosome I"/>
</dbReference>
<reference evidence="1 2" key="1">
    <citation type="submission" date="2017-04" db="EMBL/GenBank/DDBJ databases">
        <authorList>
            <person name="Afonso C.L."/>
            <person name="Miller P.J."/>
            <person name="Scott M.A."/>
            <person name="Spackman E."/>
            <person name="Goraichik I."/>
            <person name="Dimitrov K.M."/>
            <person name="Suarez D.L."/>
            <person name="Swayne D.E."/>
        </authorList>
    </citation>
    <scope>NUCLEOTIDE SEQUENCE [LARGE SCALE GENOMIC DNA]</scope>
    <source>
        <strain evidence="1 2">N3/975</strain>
    </source>
</reference>
<evidence type="ECO:0000313" key="1">
    <source>
        <dbReference type="EMBL" id="SMF87028.1"/>
    </source>
</evidence>
<dbReference type="EMBL" id="LT840184">
    <property type="protein sequence ID" value="SMF87028.1"/>
    <property type="molecule type" value="Genomic_DNA"/>
</dbReference>
<name>A0A1X7HI33_9BACL</name>
<accession>A0A1X7HI33</accession>